<proteinExistence type="predicted"/>
<dbReference type="AlphaFoldDB" id="A0AAV9SBJ4"/>
<evidence type="ECO:0000313" key="1">
    <source>
        <dbReference type="EMBL" id="KAK5618695.1"/>
    </source>
</evidence>
<gene>
    <name evidence="1" type="ORF">CRENBAI_013489</name>
</gene>
<name>A0AAV9SBJ4_9TELE</name>
<sequence>MVLYVDRDLHVDDIGQWSDEWSASYSMCSKCRARHLRGAGRGVVSILYKDRRYCMKHLCSRTQVIVRDLLAFRASELITSQMGSSFFPWRHLIKSSRNKHF</sequence>
<dbReference type="Proteomes" id="UP001311232">
    <property type="component" value="Unassembled WGS sequence"/>
</dbReference>
<reference evidence="1 2" key="1">
    <citation type="submission" date="2021-06" db="EMBL/GenBank/DDBJ databases">
        <authorList>
            <person name="Palmer J.M."/>
        </authorList>
    </citation>
    <scope>NUCLEOTIDE SEQUENCE [LARGE SCALE GENOMIC DNA]</scope>
    <source>
        <strain evidence="1 2">MEX-2019</strain>
        <tissue evidence="1">Muscle</tissue>
    </source>
</reference>
<evidence type="ECO:0000313" key="2">
    <source>
        <dbReference type="Proteomes" id="UP001311232"/>
    </source>
</evidence>
<organism evidence="1 2">
    <name type="scientific">Crenichthys baileyi</name>
    <name type="common">White River springfish</name>
    <dbReference type="NCBI Taxonomy" id="28760"/>
    <lineage>
        <taxon>Eukaryota</taxon>
        <taxon>Metazoa</taxon>
        <taxon>Chordata</taxon>
        <taxon>Craniata</taxon>
        <taxon>Vertebrata</taxon>
        <taxon>Euteleostomi</taxon>
        <taxon>Actinopterygii</taxon>
        <taxon>Neopterygii</taxon>
        <taxon>Teleostei</taxon>
        <taxon>Neoteleostei</taxon>
        <taxon>Acanthomorphata</taxon>
        <taxon>Ovalentaria</taxon>
        <taxon>Atherinomorphae</taxon>
        <taxon>Cyprinodontiformes</taxon>
        <taxon>Goodeidae</taxon>
        <taxon>Crenichthys</taxon>
    </lineage>
</organism>
<feature type="non-terminal residue" evidence="1">
    <location>
        <position position="101"/>
    </location>
</feature>
<accession>A0AAV9SBJ4</accession>
<keyword evidence="2" id="KW-1185">Reference proteome</keyword>
<protein>
    <submittedName>
        <fullName evidence="1">Uncharacterized protein</fullName>
    </submittedName>
</protein>
<comment type="caution">
    <text evidence="1">The sequence shown here is derived from an EMBL/GenBank/DDBJ whole genome shotgun (WGS) entry which is preliminary data.</text>
</comment>
<dbReference type="EMBL" id="JAHHUM010000604">
    <property type="protein sequence ID" value="KAK5618695.1"/>
    <property type="molecule type" value="Genomic_DNA"/>
</dbReference>